<evidence type="ECO:0000313" key="2">
    <source>
        <dbReference type="EMBL" id="TWB20537.1"/>
    </source>
</evidence>
<sequence>MSDYTLYYWPVPFRGEFIRAILAHAGKAWDEPEVSTLVAVMEDAPGDQPAPFMGPPVLVDRAADFTVSQMPAIALYLGDTLSLLPPSPQGRAMTLKIVADANDVIDEITLHGGREMWTPPTWEDFVPRLRRWMSIFEATGRRHGLQRDHGLMLGGDAIGVADIVTATLWSTLRRVLPRIGAILDETAPGIAALSRGVWQTPALAAWDKESVRRYGDSYCGGQIEKSLKRAVNG</sequence>
<dbReference type="Proteomes" id="UP000316545">
    <property type="component" value="Unassembled WGS sequence"/>
</dbReference>
<organism evidence="2 3">
    <name type="scientific">Nitrospirillum amazonense</name>
    <dbReference type="NCBI Taxonomy" id="28077"/>
    <lineage>
        <taxon>Bacteria</taxon>
        <taxon>Pseudomonadati</taxon>
        <taxon>Pseudomonadota</taxon>
        <taxon>Alphaproteobacteria</taxon>
        <taxon>Rhodospirillales</taxon>
        <taxon>Azospirillaceae</taxon>
        <taxon>Nitrospirillum</taxon>
    </lineage>
</organism>
<protein>
    <submittedName>
        <fullName evidence="2">Glutathione S-transferase</fullName>
    </submittedName>
</protein>
<dbReference type="InterPro" id="IPR036249">
    <property type="entry name" value="Thioredoxin-like_sf"/>
</dbReference>
<dbReference type="SUPFAM" id="SSF47616">
    <property type="entry name" value="GST C-terminal domain-like"/>
    <property type="match status" value="1"/>
</dbReference>
<accession>A0A560FFZ3</accession>
<dbReference type="PANTHER" id="PTHR11571:SF263">
    <property type="entry name" value="GLUTATHIONE S-TRANSFERASE"/>
    <property type="match status" value="1"/>
</dbReference>
<dbReference type="Pfam" id="PF22119">
    <property type="entry name" value="GST_C_8"/>
    <property type="match status" value="1"/>
</dbReference>
<dbReference type="Gene3D" id="3.40.30.10">
    <property type="entry name" value="Glutaredoxin"/>
    <property type="match status" value="1"/>
</dbReference>
<keyword evidence="3" id="KW-1185">Reference proteome</keyword>
<dbReference type="GO" id="GO:0006749">
    <property type="term" value="P:glutathione metabolic process"/>
    <property type="evidence" value="ECO:0007669"/>
    <property type="project" value="TreeGrafter"/>
</dbReference>
<evidence type="ECO:0000259" key="1">
    <source>
        <dbReference type="PROSITE" id="PS50404"/>
    </source>
</evidence>
<dbReference type="GO" id="GO:0004364">
    <property type="term" value="F:glutathione transferase activity"/>
    <property type="evidence" value="ECO:0007669"/>
    <property type="project" value="TreeGrafter"/>
</dbReference>
<dbReference type="InterPro" id="IPR050213">
    <property type="entry name" value="GST_superfamily"/>
</dbReference>
<gene>
    <name evidence="2" type="ORF">FBZ88_12131</name>
</gene>
<comment type="caution">
    <text evidence="2">The sequence shown here is derived from an EMBL/GenBank/DDBJ whole genome shotgun (WGS) entry which is preliminary data.</text>
</comment>
<dbReference type="PANTHER" id="PTHR11571">
    <property type="entry name" value="GLUTATHIONE S-TRANSFERASE"/>
    <property type="match status" value="1"/>
</dbReference>
<dbReference type="EMBL" id="VITO01000021">
    <property type="protein sequence ID" value="TWB20537.1"/>
    <property type="molecule type" value="Genomic_DNA"/>
</dbReference>
<name>A0A560FFZ3_9PROT</name>
<reference evidence="2 3" key="1">
    <citation type="submission" date="2019-06" db="EMBL/GenBank/DDBJ databases">
        <title>Genomic Encyclopedia of Type Strains, Phase IV (KMG-V): Genome sequencing to study the core and pangenomes of soil and plant-associated prokaryotes.</title>
        <authorList>
            <person name="Whitman W."/>
        </authorList>
    </citation>
    <scope>NUCLEOTIDE SEQUENCE [LARGE SCALE GENOMIC DNA]</scope>
    <source>
        <strain evidence="2 3">BR 11865</strain>
    </source>
</reference>
<feature type="domain" description="GST N-terminal" evidence="1">
    <location>
        <begin position="2"/>
        <end position="85"/>
    </location>
</feature>
<dbReference type="RefSeq" id="WP_145619596.1">
    <property type="nucleotide sequence ID" value="NZ_JAYNFR010000050.1"/>
</dbReference>
<keyword evidence="2" id="KW-0808">Transferase</keyword>
<dbReference type="AlphaFoldDB" id="A0A560FFZ3"/>
<dbReference type="InterPro" id="IPR004045">
    <property type="entry name" value="Glutathione_S-Trfase_N"/>
</dbReference>
<evidence type="ECO:0000313" key="3">
    <source>
        <dbReference type="Proteomes" id="UP000316545"/>
    </source>
</evidence>
<dbReference type="InterPro" id="IPR036282">
    <property type="entry name" value="Glutathione-S-Trfase_C_sf"/>
</dbReference>
<dbReference type="InterPro" id="IPR054761">
    <property type="entry name" value="GST_C_proteobact"/>
</dbReference>
<dbReference type="SUPFAM" id="SSF52833">
    <property type="entry name" value="Thioredoxin-like"/>
    <property type="match status" value="1"/>
</dbReference>
<proteinExistence type="predicted"/>
<dbReference type="Gene3D" id="1.20.1050.10">
    <property type="match status" value="1"/>
</dbReference>
<dbReference type="PROSITE" id="PS50404">
    <property type="entry name" value="GST_NTER"/>
    <property type="match status" value="1"/>
</dbReference>